<dbReference type="InterPro" id="IPR012657">
    <property type="entry name" value="23S_rRNA-intervening_sequence"/>
</dbReference>
<dbReference type="STRING" id="1802559.A2372_02705"/>
<protein>
    <recommendedName>
        <fullName evidence="3">Four helix bundle protein</fullName>
    </recommendedName>
</protein>
<evidence type="ECO:0008006" key="3">
    <source>
        <dbReference type="Google" id="ProtNLM"/>
    </source>
</evidence>
<comment type="caution">
    <text evidence="1">The sequence shown here is derived from an EMBL/GenBank/DDBJ whole genome shotgun (WGS) entry which is preliminary data.</text>
</comment>
<dbReference type="PANTHER" id="PTHR38471:SF2">
    <property type="entry name" value="FOUR HELIX BUNDLE PROTEIN"/>
    <property type="match status" value="1"/>
</dbReference>
<name>A0A1F8DXX0_9BACT</name>
<proteinExistence type="predicted"/>
<dbReference type="Proteomes" id="UP000176422">
    <property type="component" value="Unassembled WGS sequence"/>
</dbReference>
<dbReference type="NCBIfam" id="TIGR02436">
    <property type="entry name" value="four helix bundle protein"/>
    <property type="match status" value="1"/>
</dbReference>
<reference evidence="1 2" key="1">
    <citation type="journal article" date="2016" name="Nat. Commun.">
        <title>Thousands of microbial genomes shed light on interconnected biogeochemical processes in an aquifer system.</title>
        <authorList>
            <person name="Anantharaman K."/>
            <person name="Brown C.T."/>
            <person name="Hug L.A."/>
            <person name="Sharon I."/>
            <person name="Castelle C.J."/>
            <person name="Probst A.J."/>
            <person name="Thomas B.C."/>
            <person name="Singh A."/>
            <person name="Wilkins M.J."/>
            <person name="Karaoz U."/>
            <person name="Brodie E.L."/>
            <person name="Williams K.H."/>
            <person name="Hubbard S.S."/>
            <person name="Banfield J.F."/>
        </authorList>
    </citation>
    <scope>NUCLEOTIDE SEQUENCE [LARGE SCALE GENOMIC DNA]</scope>
</reference>
<dbReference type="Gene3D" id="1.20.1440.60">
    <property type="entry name" value="23S rRNA-intervening sequence"/>
    <property type="match status" value="1"/>
</dbReference>
<accession>A0A1F8DXX0</accession>
<dbReference type="AlphaFoldDB" id="A0A1F8DXX0"/>
<dbReference type="Pfam" id="PF05635">
    <property type="entry name" value="23S_rRNA_IVP"/>
    <property type="match status" value="1"/>
</dbReference>
<dbReference type="CDD" id="cd16377">
    <property type="entry name" value="23S_rRNA_IVP_like"/>
    <property type="match status" value="1"/>
</dbReference>
<dbReference type="SUPFAM" id="SSF158446">
    <property type="entry name" value="IVS-encoded protein-like"/>
    <property type="match status" value="1"/>
</dbReference>
<organism evidence="1 2">
    <name type="scientific">Candidatus Wolfebacteria bacterium RIFOXYB1_FULL_54_12</name>
    <dbReference type="NCBI Taxonomy" id="1802559"/>
    <lineage>
        <taxon>Bacteria</taxon>
        <taxon>Candidatus Wolfeibacteriota</taxon>
    </lineage>
</organism>
<sequence>MRSFTDLHAWQEAHALVVAIYTLTKLFPKEELFGLTSQVRRAAISVPSNIAEGFSRGSYKERHQFYSIARGSLTEVQSQLLIARDVHYINSDMCEKLFLQTETVSRIINGLMKSTKALC</sequence>
<gene>
    <name evidence="1" type="ORF">A2372_02705</name>
</gene>
<evidence type="ECO:0000313" key="1">
    <source>
        <dbReference type="EMBL" id="OGM93393.1"/>
    </source>
</evidence>
<dbReference type="EMBL" id="MGIT01000001">
    <property type="protein sequence ID" value="OGM93393.1"/>
    <property type="molecule type" value="Genomic_DNA"/>
</dbReference>
<evidence type="ECO:0000313" key="2">
    <source>
        <dbReference type="Proteomes" id="UP000176422"/>
    </source>
</evidence>
<dbReference type="PANTHER" id="PTHR38471">
    <property type="entry name" value="FOUR HELIX BUNDLE PROTEIN"/>
    <property type="match status" value="1"/>
</dbReference>
<dbReference type="InterPro" id="IPR036583">
    <property type="entry name" value="23S_rRNA_IVS_sf"/>
</dbReference>